<feature type="transmembrane region" description="Helical" evidence="3">
    <location>
        <begin position="12"/>
        <end position="40"/>
    </location>
</feature>
<dbReference type="OMA" id="YPRNANI"/>
<keyword evidence="2" id="KW-0560">Oxidoreductase</keyword>
<dbReference type="Gene3D" id="3.40.50.720">
    <property type="entry name" value="NAD(P)-binding Rossmann-like Domain"/>
    <property type="match status" value="1"/>
</dbReference>
<accession>A0A059C3Y4</accession>
<protein>
    <submittedName>
        <fullName evidence="4">Uncharacterized protein</fullName>
    </submittedName>
</protein>
<evidence type="ECO:0000256" key="3">
    <source>
        <dbReference type="SAM" id="Phobius"/>
    </source>
</evidence>
<organism evidence="4">
    <name type="scientific">Eucalyptus grandis</name>
    <name type="common">Flooded gum</name>
    <dbReference type="NCBI Taxonomy" id="71139"/>
    <lineage>
        <taxon>Eukaryota</taxon>
        <taxon>Viridiplantae</taxon>
        <taxon>Streptophyta</taxon>
        <taxon>Embryophyta</taxon>
        <taxon>Tracheophyta</taxon>
        <taxon>Spermatophyta</taxon>
        <taxon>Magnoliopsida</taxon>
        <taxon>eudicotyledons</taxon>
        <taxon>Gunneridae</taxon>
        <taxon>Pentapetalae</taxon>
        <taxon>rosids</taxon>
        <taxon>malvids</taxon>
        <taxon>Myrtales</taxon>
        <taxon>Myrtaceae</taxon>
        <taxon>Myrtoideae</taxon>
        <taxon>Eucalypteae</taxon>
        <taxon>Eucalyptus</taxon>
    </lineage>
</organism>
<dbReference type="SUPFAM" id="SSF51735">
    <property type="entry name" value="NAD(P)-binding Rossmann-fold domains"/>
    <property type="match status" value="1"/>
</dbReference>
<comment type="similarity">
    <text evidence="1">Belongs to the short-chain dehydrogenases/reductases (SDR) family.</text>
</comment>
<dbReference type="Gramene" id="KCW72655">
    <property type="protein sequence ID" value="KCW72655"/>
    <property type="gene ID" value="EUGRSUZ_E01111"/>
</dbReference>
<dbReference type="PRINTS" id="PR00081">
    <property type="entry name" value="GDHRDH"/>
</dbReference>
<dbReference type="FunCoup" id="A0A059C3Y4">
    <property type="interactions" value="130"/>
</dbReference>
<dbReference type="InterPro" id="IPR002347">
    <property type="entry name" value="SDR_fam"/>
</dbReference>
<reference evidence="4" key="1">
    <citation type="submission" date="2013-07" db="EMBL/GenBank/DDBJ databases">
        <title>The genome of Eucalyptus grandis.</title>
        <authorList>
            <person name="Schmutz J."/>
            <person name="Hayes R."/>
            <person name="Myburg A."/>
            <person name="Tuskan G."/>
            <person name="Grattapaglia D."/>
            <person name="Rokhsar D.S."/>
        </authorList>
    </citation>
    <scope>NUCLEOTIDE SEQUENCE</scope>
    <source>
        <tissue evidence="4">Leaf extractions</tissue>
    </source>
</reference>
<dbReference type="InParanoid" id="A0A059C3Y4"/>
<evidence type="ECO:0000313" key="4">
    <source>
        <dbReference type="EMBL" id="KCW72655.1"/>
    </source>
</evidence>
<dbReference type="EMBL" id="KK198757">
    <property type="protein sequence ID" value="KCW72655.1"/>
    <property type="molecule type" value="Genomic_DNA"/>
</dbReference>
<dbReference type="InterPro" id="IPR036291">
    <property type="entry name" value="NAD(P)-bd_dom_sf"/>
</dbReference>
<dbReference type="AlphaFoldDB" id="A0A059C3Y4"/>
<keyword evidence="3" id="KW-0472">Membrane</keyword>
<gene>
    <name evidence="4" type="ORF">EUGRSUZ_E01111</name>
</gene>
<evidence type="ECO:0000256" key="2">
    <source>
        <dbReference type="ARBA" id="ARBA00023002"/>
    </source>
</evidence>
<dbReference type="eggNOG" id="KOG1208">
    <property type="taxonomic scope" value="Eukaryota"/>
</dbReference>
<name>A0A059C3Y4_EUCGR</name>
<sequence length="375" mass="41562">MVAKMRIMSKELVEAFCFICTVDFWIMAVLWTFSLLASYWQFFSRGLFGRIVSYPRNANIEVPLRPLCIITGATSGLGAAAAYALSKEGFVVVLVGRSAHRLSERVAEICKHNKDAHLKAFQADISSIESILHFRCSLEQWLLESNMHASVQLLINNAGMLATSYRITAEGFDEMMATNYMGPFFLTKHLLPLLRNSPVPSRIVNVTSFTHRSVCGATFDKESVIGKSSFRMKQYPCAQIYGYSKLCLLLFSYELHRRLRLESSCHVSILAVDPGVVKTSIMREVPPYLSYTAFAFLTAMGLLDSPEGAVNSVLDAALAPPEISGVYFFGGRGRTINSSSVSYDTGLARELWATSCDLFLEAQLSAKSISSSVQR</sequence>
<keyword evidence="3" id="KW-0812">Transmembrane</keyword>
<proteinExistence type="inferred from homology"/>
<dbReference type="Pfam" id="PF00106">
    <property type="entry name" value="adh_short"/>
    <property type="match status" value="1"/>
</dbReference>
<dbReference type="PANTHER" id="PTHR24320">
    <property type="entry name" value="RETINOL DEHYDROGENASE"/>
    <property type="match status" value="1"/>
</dbReference>
<evidence type="ECO:0000256" key="1">
    <source>
        <dbReference type="ARBA" id="ARBA00006484"/>
    </source>
</evidence>
<dbReference type="GO" id="GO:0016491">
    <property type="term" value="F:oxidoreductase activity"/>
    <property type="evidence" value="ECO:0007669"/>
    <property type="project" value="UniProtKB-KW"/>
</dbReference>
<dbReference type="STRING" id="71139.A0A059C3Y4"/>
<dbReference type="PANTHER" id="PTHR24320:SF227">
    <property type="entry name" value="RETINOL DEHYDROGENASE 11"/>
    <property type="match status" value="1"/>
</dbReference>
<keyword evidence="3" id="KW-1133">Transmembrane helix</keyword>